<gene>
    <name evidence="1" type="ORF">RirG_072390</name>
</gene>
<dbReference type="STRING" id="1432141.A0A015MZ93"/>
<dbReference type="AlphaFoldDB" id="A0A015MZ93"/>
<evidence type="ECO:0000313" key="1">
    <source>
        <dbReference type="EMBL" id="EXX72108.1"/>
    </source>
</evidence>
<comment type="caution">
    <text evidence="1">The sequence shown here is derived from an EMBL/GenBank/DDBJ whole genome shotgun (WGS) entry which is preliminary data.</text>
</comment>
<dbReference type="OrthoDB" id="2442447at2759"/>
<reference evidence="1 2" key="1">
    <citation type="submission" date="2014-02" db="EMBL/GenBank/DDBJ databases">
        <title>Single nucleus genome sequencing reveals high similarity among nuclei of an endomycorrhizal fungus.</title>
        <authorList>
            <person name="Lin K."/>
            <person name="Geurts R."/>
            <person name="Zhang Z."/>
            <person name="Limpens E."/>
            <person name="Saunders D.G."/>
            <person name="Mu D."/>
            <person name="Pang E."/>
            <person name="Cao H."/>
            <person name="Cha H."/>
            <person name="Lin T."/>
            <person name="Zhou Q."/>
            <person name="Shang Y."/>
            <person name="Li Y."/>
            <person name="Ivanov S."/>
            <person name="Sharma T."/>
            <person name="Velzen R.V."/>
            <person name="Ruijter N.D."/>
            <person name="Aanen D.K."/>
            <person name="Win J."/>
            <person name="Kamoun S."/>
            <person name="Bisseling T."/>
            <person name="Huang S."/>
        </authorList>
    </citation>
    <scope>NUCLEOTIDE SEQUENCE [LARGE SCALE GENOMIC DNA]</scope>
    <source>
        <strain evidence="2">DAOM197198w</strain>
    </source>
</reference>
<dbReference type="Proteomes" id="UP000022910">
    <property type="component" value="Unassembled WGS sequence"/>
</dbReference>
<organism evidence="1 2">
    <name type="scientific">Rhizophagus irregularis (strain DAOM 197198w)</name>
    <name type="common">Glomus intraradices</name>
    <dbReference type="NCBI Taxonomy" id="1432141"/>
    <lineage>
        <taxon>Eukaryota</taxon>
        <taxon>Fungi</taxon>
        <taxon>Fungi incertae sedis</taxon>
        <taxon>Mucoromycota</taxon>
        <taxon>Glomeromycotina</taxon>
        <taxon>Glomeromycetes</taxon>
        <taxon>Glomerales</taxon>
        <taxon>Glomeraceae</taxon>
        <taxon>Rhizophagus</taxon>
    </lineage>
</organism>
<dbReference type="EMBL" id="JEMT01015768">
    <property type="protein sequence ID" value="EXX72108.1"/>
    <property type="molecule type" value="Genomic_DNA"/>
</dbReference>
<dbReference type="HOGENOM" id="CLU_087685_0_0_1"/>
<evidence type="ECO:0000313" key="2">
    <source>
        <dbReference type="Proteomes" id="UP000022910"/>
    </source>
</evidence>
<keyword evidence="2" id="KW-1185">Reference proteome</keyword>
<protein>
    <submittedName>
        <fullName evidence="1">Uncharacterized protein</fullName>
    </submittedName>
</protein>
<accession>A0A015MZ93</accession>
<name>A0A015MZ93_RHIIW</name>
<sequence>MFIFSCEKKLSITTCQCDLNKKPTLKNTGKEKRNVYSRIYNSQTKHTIYNTLQLEKLEEANKIYSYNIDFSFKFNFSLCVICHNIMTRLKRKSLKDTRTTPLKTSKSNSKGNLKLNGKSKISDKSNVIKEVCEILSDNDDDEIYENKIEISEELNKENIMDDPFEDTVVTDEETDTEIDNDLDVKEFKETLSEISFKLIIKQERESSAAAISQTTFKDFRKKLNLLVQNQLDKWVRYDDYIVSYKLGKETGSGIQLTDERDWIRFLTEYNKFHSKKKELVIFASIKSRKNNSQKEVNYIIL</sequence>
<proteinExistence type="predicted"/>